<accession>A0AAU0N336</accession>
<proteinExistence type="predicted"/>
<evidence type="ECO:0000313" key="1">
    <source>
        <dbReference type="EMBL" id="WOZ54220.1"/>
    </source>
</evidence>
<protein>
    <submittedName>
        <fullName evidence="1">Uncharacterized protein</fullName>
    </submittedName>
</protein>
<organism evidence="1">
    <name type="scientific">Pseudomonas phage vB_PaPhi_Mx1</name>
    <dbReference type="NCBI Taxonomy" id="3079664"/>
    <lineage>
        <taxon>Viruses</taxon>
        <taxon>Duplodnaviria</taxon>
        <taxon>Heunggongvirae</taxon>
        <taxon>Uroviricota</taxon>
        <taxon>Caudoviricetes</taxon>
    </lineage>
</organism>
<name>A0AAU0N336_9CAUD</name>
<gene>
    <name evidence="1" type="ORF">ZPUGVARH_CDS0059</name>
</gene>
<dbReference type="EMBL" id="OR594342">
    <property type="protein sequence ID" value="WOZ54220.1"/>
    <property type="molecule type" value="Genomic_DNA"/>
</dbReference>
<reference evidence="1" key="1">
    <citation type="submission" date="2024-06" db="EMBL/GenBank/DDBJ databases">
        <title>Novel Phikmvvirus bacteriophage (vB_PaePhi_Mx1) has lytic activity against Pseudomonas aeruginosa multidrug resistant sequence type epidemiological high risk clinical strains.</title>
        <authorList>
            <person name="Rodea G.E. Sr."/>
            <person name="Molina J."/>
        </authorList>
    </citation>
    <scope>NUCLEOTIDE SEQUENCE</scope>
</reference>
<sequence>MCVWAGVVTPGLILVSSCENHPDSDQPILPRRPSAWWAIAWCCLGGAVCPPGSLQLRRWCGGLPCPVAVLSPPILRILAGVSTLGLAVVPGALERVAMLGPGYLVLLGCLPLPPGCCVVPVVLCCPLG</sequence>